<dbReference type="UniPathway" id="UPA00028">
    <property type="reaction ID" value="UER00004"/>
</dbReference>
<dbReference type="InterPro" id="IPR003710">
    <property type="entry name" value="ApbA"/>
</dbReference>
<evidence type="ECO:0000259" key="12">
    <source>
        <dbReference type="Pfam" id="PF02558"/>
    </source>
</evidence>
<evidence type="ECO:0000256" key="9">
    <source>
        <dbReference type="ARBA" id="ARBA00032024"/>
    </source>
</evidence>
<evidence type="ECO:0000256" key="3">
    <source>
        <dbReference type="ARBA" id="ARBA00007870"/>
    </source>
</evidence>
<dbReference type="InterPro" id="IPR013752">
    <property type="entry name" value="KPA_reductase"/>
</dbReference>
<dbReference type="InterPro" id="IPR050838">
    <property type="entry name" value="Ketopantoate_reductase"/>
</dbReference>
<evidence type="ECO:0000313" key="15">
    <source>
        <dbReference type="Proteomes" id="UP000031938"/>
    </source>
</evidence>
<dbReference type="SUPFAM" id="SSF48179">
    <property type="entry name" value="6-phosphogluconate dehydrogenase C-terminal domain-like"/>
    <property type="match status" value="1"/>
</dbReference>
<proteinExistence type="inferred from homology"/>
<evidence type="ECO:0000259" key="13">
    <source>
        <dbReference type="Pfam" id="PF08546"/>
    </source>
</evidence>
<dbReference type="STRING" id="889306.KP78_23280"/>
<dbReference type="Gene3D" id="3.40.50.720">
    <property type="entry name" value="NAD(P)-binding Rossmann-like Domain"/>
    <property type="match status" value="1"/>
</dbReference>
<gene>
    <name evidence="14" type="ORF">KP78_23280</name>
</gene>
<dbReference type="PANTHER" id="PTHR43765:SF2">
    <property type="entry name" value="2-DEHYDROPANTOATE 2-REDUCTASE"/>
    <property type="match status" value="1"/>
</dbReference>
<keyword evidence="7 11" id="KW-0521">NADP</keyword>
<feature type="domain" description="Ketopantoate reductase C-terminal" evidence="13">
    <location>
        <begin position="174"/>
        <end position="290"/>
    </location>
</feature>
<dbReference type="InterPro" id="IPR008927">
    <property type="entry name" value="6-PGluconate_DH-like_C_sf"/>
</dbReference>
<keyword evidence="6 11" id="KW-0566">Pantothenate biosynthesis</keyword>
<feature type="domain" description="Ketopantoate reductase N-terminal" evidence="12">
    <location>
        <begin position="3"/>
        <end position="148"/>
    </location>
</feature>
<dbReference type="InterPro" id="IPR013332">
    <property type="entry name" value="KPR_N"/>
</dbReference>
<dbReference type="NCBIfam" id="TIGR00745">
    <property type="entry name" value="apbA_panE"/>
    <property type="match status" value="1"/>
</dbReference>
<reference evidence="14 15" key="1">
    <citation type="submission" date="2015-01" db="EMBL/GenBank/DDBJ databases">
        <title>Genome sequencing of Jeotgalibacillus soli.</title>
        <authorList>
            <person name="Goh K.M."/>
            <person name="Chan K.-G."/>
            <person name="Yaakop A.S."/>
            <person name="Ee R."/>
            <person name="Gan H.M."/>
            <person name="Chan C.S."/>
        </authorList>
    </citation>
    <scope>NUCLEOTIDE SEQUENCE [LARGE SCALE GENOMIC DNA]</scope>
    <source>
        <strain evidence="14 15">P9</strain>
    </source>
</reference>
<dbReference type="GO" id="GO:0005737">
    <property type="term" value="C:cytoplasm"/>
    <property type="evidence" value="ECO:0007669"/>
    <property type="project" value="TreeGrafter"/>
</dbReference>
<protein>
    <recommendedName>
        <fullName evidence="5 11">2-dehydropantoate 2-reductase</fullName>
        <ecNumber evidence="4 11">1.1.1.169</ecNumber>
    </recommendedName>
    <alternativeName>
        <fullName evidence="9 11">Ketopantoate reductase</fullName>
    </alternativeName>
</protein>
<comment type="pathway">
    <text evidence="2 11">Cofactor biosynthesis; (R)-pantothenate biosynthesis; (R)-pantoate from 3-methyl-2-oxobutanoate: step 2/2.</text>
</comment>
<evidence type="ECO:0000256" key="2">
    <source>
        <dbReference type="ARBA" id="ARBA00004994"/>
    </source>
</evidence>
<dbReference type="GO" id="GO:0050661">
    <property type="term" value="F:NADP binding"/>
    <property type="evidence" value="ECO:0007669"/>
    <property type="project" value="TreeGrafter"/>
</dbReference>
<dbReference type="InterPro" id="IPR013328">
    <property type="entry name" value="6PGD_dom2"/>
</dbReference>
<evidence type="ECO:0000313" key="14">
    <source>
        <dbReference type="EMBL" id="KIL44784.1"/>
    </source>
</evidence>
<dbReference type="InterPro" id="IPR036291">
    <property type="entry name" value="NAD(P)-bd_dom_sf"/>
</dbReference>
<dbReference type="Pfam" id="PF02558">
    <property type="entry name" value="ApbA"/>
    <property type="match status" value="1"/>
</dbReference>
<dbReference type="EMBL" id="JXRP01000018">
    <property type="protein sequence ID" value="KIL44784.1"/>
    <property type="molecule type" value="Genomic_DNA"/>
</dbReference>
<organism evidence="14 15">
    <name type="scientific">Jeotgalibacillus soli</name>
    <dbReference type="NCBI Taxonomy" id="889306"/>
    <lineage>
        <taxon>Bacteria</taxon>
        <taxon>Bacillati</taxon>
        <taxon>Bacillota</taxon>
        <taxon>Bacilli</taxon>
        <taxon>Bacillales</taxon>
        <taxon>Caryophanaceae</taxon>
        <taxon>Jeotgalibacillus</taxon>
    </lineage>
</organism>
<comment type="caution">
    <text evidence="14">The sequence shown here is derived from an EMBL/GenBank/DDBJ whole genome shotgun (WGS) entry which is preliminary data.</text>
</comment>
<evidence type="ECO:0000256" key="10">
    <source>
        <dbReference type="ARBA" id="ARBA00048793"/>
    </source>
</evidence>
<comment type="similarity">
    <text evidence="3 11">Belongs to the ketopantoate reductase family.</text>
</comment>
<dbReference type="PATRIC" id="fig|889306.3.peg.2342"/>
<dbReference type="PANTHER" id="PTHR43765">
    <property type="entry name" value="2-DEHYDROPANTOATE 2-REDUCTASE-RELATED"/>
    <property type="match status" value="1"/>
</dbReference>
<dbReference type="EC" id="1.1.1.169" evidence="4 11"/>
<evidence type="ECO:0000256" key="4">
    <source>
        <dbReference type="ARBA" id="ARBA00013014"/>
    </source>
</evidence>
<comment type="catalytic activity">
    <reaction evidence="10 11">
        <text>(R)-pantoate + NADP(+) = 2-dehydropantoate + NADPH + H(+)</text>
        <dbReference type="Rhea" id="RHEA:16233"/>
        <dbReference type="ChEBI" id="CHEBI:11561"/>
        <dbReference type="ChEBI" id="CHEBI:15378"/>
        <dbReference type="ChEBI" id="CHEBI:15980"/>
        <dbReference type="ChEBI" id="CHEBI:57783"/>
        <dbReference type="ChEBI" id="CHEBI:58349"/>
        <dbReference type="EC" id="1.1.1.169"/>
    </reaction>
</comment>
<dbReference type="RefSeq" id="WP_041088878.1">
    <property type="nucleotide sequence ID" value="NZ_JXRP01000018.1"/>
</dbReference>
<accession>A0A0C2RSP3</accession>
<evidence type="ECO:0000256" key="11">
    <source>
        <dbReference type="RuleBase" id="RU362068"/>
    </source>
</evidence>
<dbReference type="Proteomes" id="UP000031938">
    <property type="component" value="Unassembled WGS sequence"/>
</dbReference>
<dbReference type="GO" id="GO:0008677">
    <property type="term" value="F:2-dehydropantoate 2-reductase activity"/>
    <property type="evidence" value="ECO:0007669"/>
    <property type="project" value="UniProtKB-EC"/>
</dbReference>
<dbReference type="OrthoDB" id="9800163at2"/>
<dbReference type="AlphaFoldDB" id="A0A0C2RSP3"/>
<keyword evidence="15" id="KW-1185">Reference proteome</keyword>
<dbReference type="SUPFAM" id="SSF51735">
    <property type="entry name" value="NAD(P)-binding Rossmann-fold domains"/>
    <property type="match status" value="1"/>
</dbReference>
<evidence type="ECO:0000256" key="7">
    <source>
        <dbReference type="ARBA" id="ARBA00022857"/>
    </source>
</evidence>
<evidence type="ECO:0000256" key="5">
    <source>
        <dbReference type="ARBA" id="ARBA00019465"/>
    </source>
</evidence>
<dbReference type="Pfam" id="PF08546">
    <property type="entry name" value="ApbA_C"/>
    <property type="match status" value="1"/>
</dbReference>
<evidence type="ECO:0000256" key="8">
    <source>
        <dbReference type="ARBA" id="ARBA00023002"/>
    </source>
</evidence>
<evidence type="ECO:0000256" key="6">
    <source>
        <dbReference type="ARBA" id="ARBA00022655"/>
    </source>
</evidence>
<name>A0A0C2RSP3_9BACL</name>
<comment type="function">
    <text evidence="1 11">Catalyzes the NADPH-dependent reduction of ketopantoate into pantoic acid.</text>
</comment>
<evidence type="ECO:0000256" key="1">
    <source>
        <dbReference type="ARBA" id="ARBA00002919"/>
    </source>
</evidence>
<sequence>MNVTIVGAGAIGLLFSARLAIQGHHVCLITHYQEQADEINKRGITLIGEQNQTVSVLATHNPDNGFKDGVWIVTLKQYQLEMAYSMFMQIPQDAAVIFTQNGMSHLALLERLPHSNLFVSTVEHGACKQSNTSVKHNGIGAWKIAAFRGLHSLADSLDLDQDRFFPILFHPDYETLLLEKLIKNIMINPMTAILNVRNGELIKNPYIYRTMEQLYNEVACVFPAARSIVPFEEVVLLCQRTSENISSMNADLRSKRQTEIDAIVGYAIEKGNGKEELPLLRFLYDAIRGQEYTIGVRS</sequence>
<keyword evidence="8 11" id="KW-0560">Oxidoreductase</keyword>
<dbReference type="GO" id="GO:0015940">
    <property type="term" value="P:pantothenate biosynthetic process"/>
    <property type="evidence" value="ECO:0007669"/>
    <property type="project" value="UniProtKB-UniPathway"/>
</dbReference>
<dbReference type="Gene3D" id="1.10.1040.10">
    <property type="entry name" value="N-(1-d-carboxylethyl)-l-norvaline Dehydrogenase, domain 2"/>
    <property type="match status" value="1"/>
</dbReference>